<dbReference type="GO" id="GO:0005886">
    <property type="term" value="C:plasma membrane"/>
    <property type="evidence" value="ECO:0007669"/>
    <property type="project" value="UniProtKB-SubCell"/>
</dbReference>
<keyword evidence="5 7" id="KW-1133">Transmembrane helix</keyword>
<evidence type="ECO:0000256" key="4">
    <source>
        <dbReference type="ARBA" id="ARBA00022692"/>
    </source>
</evidence>
<proteinExistence type="inferred from homology"/>
<evidence type="ECO:0000256" key="5">
    <source>
        <dbReference type="ARBA" id="ARBA00022989"/>
    </source>
</evidence>
<evidence type="ECO:0008006" key="10">
    <source>
        <dbReference type="Google" id="ProtNLM"/>
    </source>
</evidence>
<feature type="transmembrane region" description="Helical" evidence="7">
    <location>
        <begin position="105"/>
        <end position="124"/>
    </location>
</feature>
<evidence type="ECO:0000256" key="2">
    <source>
        <dbReference type="ARBA" id="ARBA00006679"/>
    </source>
</evidence>
<evidence type="ECO:0000313" key="8">
    <source>
        <dbReference type="EMBL" id="OGL88736.1"/>
    </source>
</evidence>
<evidence type="ECO:0000256" key="1">
    <source>
        <dbReference type="ARBA" id="ARBA00004651"/>
    </source>
</evidence>
<comment type="subcellular location">
    <subcellularLocation>
        <location evidence="1">Cell membrane</location>
        <topology evidence="1">Multi-pass membrane protein</topology>
    </subcellularLocation>
</comment>
<gene>
    <name evidence="8" type="ORF">A3H75_02790</name>
</gene>
<feature type="transmembrane region" description="Helical" evidence="7">
    <location>
        <begin position="37"/>
        <end position="55"/>
    </location>
</feature>
<keyword evidence="3" id="KW-1003">Cell membrane</keyword>
<dbReference type="Proteomes" id="UP000176678">
    <property type="component" value="Unassembled WGS sequence"/>
</dbReference>
<evidence type="ECO:0000256" key="7">
    <source>
        <dbReference type="SAM" id="Phobius"/>
    </source>
</evidence>
<feature type="transmembrane region" description="Helical" evidence="7">
    <location>
        <begin position="6"/>
        <end position="25"/>
    </location>
</feature>
<dbReference type="PANTHER" id="PTHR33452:SF1">
    <property type="entry name" value="INNER MEMBRANE PROTEIN YPHA-RELATED"/>
    <property type="match status" value="1"/>
</dbReference>
<reference evidence="8 9" key="1">
    <citation type="journal article" date="2016" name="Nat. Commun.">
        <title>Thousands of microbial genomes shed light on interconnected biogeochemical processes in an aquifer system.</title>
        <authorList>
            <person name="Anantharaman K."/>
            <person name="Brown C.T."/>
            <person name="Hug L.A."/>
            <person name="Sharon I."/>
            <person name="Castelle C.J."/>
            <person name="Probst A.J."/>
            <person name="Thomas B.C."/>
            <person name="Singh A."/>
            <person name="Wilkins M.J."/>
            <person name="Karaoz U."/>
            <person name="Brodie E.L."/>
            <person name="Williams K.H."/>
            <person name="Hubbard S.S."/>
            <person name="Banfield J.F."/>
        </authorList>
    </citation>
    <scope>NUCLEOTIDE SEQUENCE [LARGE SCALE GENOMIC DNA]</scope>
</reference>
<comment type="caution">
    <text evidence="8">The sequence shown here is derived from an EMBL/GenBank/DDBJ whole genome shotgun (WGS) entry which is preliminary data.</text>
</comment>
<name>A0A1F7VDY9_9BACT</name>
<keyword evidence="4 7" id="KW-0812">Transmembrane</keyword>
<dbReference type="AlphaFoldDB" id="A0A1F7VDY9"/>
<dbReference type="STRING" id="1802410.A3H75_02790"/>
<comment type="similarity">
    <text evidence="2">Belongs to the DoxX family.</text>
</comment>
<accession>A0A1F7VDY9</accession>
<sequence length="129" mass="13808">MFPTLLSFSAFGLLVLRVVVGLVFLPHGWAKLKNPKVMAQGMGWSAAAISVLGFVEAASGLLLILGLLTQFAALLLVLVMLGALYYKLTKWHKKFTGDGGWELDFMLLAANIALLLSGAGAWALDAQVF</sequence>
<feature type="transmembrane region" description="Helical" evidence="7">
    <location>
        <begin position="61"/>
        <end position="85"/>
    </location>
</feature>
<protein>
    <recommendedName>
        <fullName evidence="10">DoxX family protein</fullName>
    </recommendedName>
</protein>
<evidence type="ECO:0000256" key="6">
    <source>
        <dbReference type="ARBA" id="ARBA00023136"/>
    </source>
</evidence>
<dbReference type="InterPro" id="IPR051907">
    <property type="entry name" value="DoxX-like_oxidoreductase"/>
</dbReference>
<evidence type="ECO:0000256" key="3">
    <source>
        <dbReference type="ARBA" id="ARBA00022475"/>
    </source>
</evidence>
<organism evidence="8 9">
    <name type="scientific">Candidatus Uhrbacteria bacterium RIFCSPLOWO2_02_FULL_51_9</name>
    <dbReference type="NCBI Taxonomy" id="1802410"/>
    <lineage>
        <taxon>Bacteria</taxon>
        <taxon>Candidatus Uhriibacteriota</taxon>
    </lineage>
</organism>
<keyword evidence="6 7" id="KW-0472">Membrane</keyword>
<dbReference type="Pfam" id="PF07681">
    <property type="entry name" value="DoxX"/>
    <property type="match status" value="1"/>
</dbReference>
<dbReference type="PANTHER" id="PTHR33452">
    <property type="entry name" value="OXIDOREDUCTASE CATD-RELATED"/>
    <property type="match status" value="1"/>
</dbReference>
<dbReference type="EMBL" id="MGES01000030">
    <property type="protein sequence ID" value="OGL88736.1"/>
    <property type="molecule type" value="Genomic_DNA"/>
</dbReference>
<evidence type="ECO:0000313" key="9">
    <source>
        <dbReference type="Proteomes" id="UP000176678"/>
    </source>
</evidence>
<dbReference type="InterPro" id="IPR032808">
    <property type="entry name" value="DoxX"/>
</dbReference>